<dbReference type="PANTHER" id="PTHR10696">
    <property type="entry name" value="GAMMA-BUTYROBETAINE HYDROXYLASE-RELATED"/>
    <property type="match status" value="1"/>
</dbReference>
<name>A0AAN6XJW4_9PEZI</name>
<feature type="region of interest" description="Disordered" evidence="2">
    <location>
        <begin position="1"/>
        <end position="20"/>
    </location>
</feature>
<evidence type="ECO:0000313" key="5">
    <source>
        <dbReference type="Proteomes" id="UP001303160"/>
    </source>
</evidence>
<comment type="caution">
    <text evidence="4">The sequence shown here is derived from an EMBL/GenBank/DDBJ whole genome shotgun (WGS) entry which is preliminary data.</text>
</comment>
<evidence type="ECO:0000259" key="3">
    <source>
        <dbReference type="Pfam" id="PF02668"/>
    </source>
</evidence>
<keyword evidence="1" id="KW-0560">Oxidoreductase</keyword>
<organism evidence="4 5">
    <name type="scientific">Triangularia verruculosa</name>
    <dbReference type="NCBI Taxonomy" id="2587418"/>
    <lineage>
        <taxon>Eukaryota</taxon>
        <taxon>Fungi</taxon>
        <taxon>Dikarya</taxon>
        <taxon>Ascomycota</taxon>
        <taxon>Pezizomycotina</taxon>
        <taxon>Sordariomycetes</taxon>
        <taxon>Sordariomycetidae</taxon>
        <taxon>Sordariales</taxon>
        <taxon>Podosporaceae</taxon>
        <taxon>Triangularia</taxon>
    </lineage>
</organism>
<evidence type="ECO:0000256" key="2">
    <source>
        <dbReference type="SAM" id="MobiDB-lite"/>
    </source>
</evidence>
<proteinExistence type="predicted"/>
<reference evidence="4" key="1">
    <citation type="journal article" date="2023" name="Mol. Phylogenet. Evol.">
        <title>Genome-scale phylogeny and comparative genomics of the fungal order Sordariales.</title>
        <authorList>
            <person name="Hensen N."/>
            <person name="Bonometti L."/>
            <person name="Westerberg I."/>
            <person name="Brannstrom I.O."/>
            <person name="Guillou S."/>
            <person name="Cros-Aarteil S."/>
            <person name="Calhoun S."/>
            <person name="Haridas S."/>
            <person name="Kuo A."/>
            <person name="Mondo S."/>
            <person name="Pangilinan J."/>
            <person name="Riley R."/>
            <person name="LaButti K."/>
            <person name="Andreopoulos B."/>
            <person name="Lipzen A."/>
            <person name="Chen C."/>
            <person name="Yan M."/>
            <person name="Daum C."/>
            <person name="Ng V."/>
            <person name="Clum A."/>
            <person name="Steindorff A."/>
            <person name="Ohm R.A."/>
            <person name="Martin F."/>
            <person name="Silar P."/>
            <person name="Natvig D.O."/>
            <person name="Lalanne C."/>
            <person name="Gautier V."/>
            <person name="Ament-Velasquez S.L."/>
            <person name="Kruys A."/>
            <person name="Hutchinson M.I."/>
            <person name="Powell A.J."/>
            <person name="Barry K."/>
            <person name="Miller A.N."/>
            <person name="Grigoriev I.V."/>
            <person name="Debuchy R."/>
            <person name="Gladieux P."/>
            <person name="Hiltunen Thoren M."/>
            <person name="Johannesson H."/>
        </authorList>
    </citation>
    <scope>NUCLEOTIDE SEQUENCE</scope>
    <source>
        <strain evidence="4">CBS 315.58</strain>
    </source>
</reference>
<keyword evidence="5" id="KW-1185">Reference proteome</keyword>
<dbReference type="AlphaFoldDB" id="A0AAN6XJW4"/>
<dbReference type="SUPFAM" id="SSF51197">
    <property type="entry name" value="Clavaminate synthase-like"/>
    <property type="match status" value="1"/>
</dbReference>
<dbReference type="Pfam" id="PF02668">
    <property type="entry name" value="TauD"/>
    <property type="match status" value="1"/>
</dbReference>
<evidence type="ECO:0000256" key="1">
    <source>
        <dbReference type="ARBA" id="ARBA00023002"/>
    </source>
</evidence>
<dbReference type="EMBL" id="MU863904">
    <property type="protein sequence ID" value="KAK4201658.1"/>
    <property type="molecule type" value="Genomic_DNA"/>
</dbReference>
<dbReference type="InterPro" id="IPR003819">
    <property type="entry name" value="TauD/TfdA-like"/>
</dbReference>
<dbReference type="GO" id="GO:0016491">
    <property type="term" value="F:oxidoreductase activity"/>
    <property type="evidence" value="ECO:0007669"/>
    <property type="project" value="UniProtKB-KW"/>
</dbReference>
<dbReference type="InterPro" id="IPR050411">
    <property type="entry name" value="AlphaKG_dependent_hydroxylases"/>
</dbReference>
<dbReference type="Proteomes" id="UP001303160">
    <property type="component" value="Unassembled WGS sequence"/>
</dbReference>
<reference evidence="4" key="2">
    <citation type="submission" date="2023-05" db="EMBL/GenBank/DDBJ databases">
        <authorList>
            <consortium name="Lawrence Berkeley National Laboratory"/>
            <person name="Steindorff A."/>
            <person name="Hensen N."/>
            <person name="Bonometti L."/>
            <person name="Westerberg I."/>
            <person name="Brannstrom I.O."/>
            <person name="Guillou S."/>
            <person name="Cros-Aarteil S."/>
            <person name="Calhoun S."/>
            <person name="Haridas S."/>
            <person name="Kuo A."/>
            <person name="Mondo S."/>
            <person name="Pangilinan J."/>
            <person name="Riley R."/>
            <person name="Labutti K."/>
            <person name="Andreopoulos B."/>
            <person name="Lipzen A."/>
            <person name="Chen C."/>
            <person name="Yanf M."/>
            <person name="Daum C."/>
            <person name="Ng V."/>
            <person name="Clum A."/>
            <person name="Ohm R."/>
            <person name="Martin F."/>
            <person name="Silar P."/>
            <person name="Natvig D."/>
            <person name="Lalanne C."/>
            <person name="Gautier V."/>
            <person name="Ament-Velasquez S.L."/>
            <person name="Kruys A."/>
            <person name="Hutchinson M.I."/>
            <person name="Powell A.J."/>
            <person name="Barry K."/>
            <person name="Miller A.N."/>
            <person name="Grigoriev I.V."/>
            <person name="Debuchy R."/>
            <person name="Gladieux P."/>
            <person name="Thoren M.H."/>
            <person name="Johannesson H."/>
        </authorList>
    </citation>
    <scope>NUCLEOTIDE SEQUENCE</scope>
    <source>
        <strain evidence="4">CBS 315.58</strain>
    </source>
</reference>
<sequence>MSSAKVLNFGPPKTVVPDKPGDLPSPALAKFLPVDDFSKDDKLAEYPHTLSSDLCWGSNSFPRGPKDYVVQLTPEEVRHVSEAITAFKALNLENIALVSRENFRLPSPLAKKLRDISDEVHNGRGFVVIRGLKAKQCTCSDEDGVIAFLGVMSYIGDVRCANSNGMAMDHLRDAIRDEKPKGREHVELHPSKMMAPLKFHADRKFADILALFVKSKAASGGKQYLSSAWTVYNKMRESYPEDLRILVNEFPWPGVKDDQPHTTYSPVFFYKDGRIICQLVYRIFEGTNILNSRQWHALDVLEEVANGVAIELDVREGDIQVINNLGLLHARRGWIDRPGKERYYYRLGLRDTEHGWPRPDNYETVFDDRYGVVPEDQIIPITDFDPYGLTSLDDSGHG</sequence>
<accession>A0AAN6XJW4</accession>
<feature type="domain" description="TauD/TfdA-like" evidence="3">
    <location>
        <begin position="98"/>
        <end position="346"/>
    </location>
</feature>
<protein>
    <recommendedName>
        <fullName evidence="3">TauD/TfdA-like domain-containing protein</fullName>
    </recommendedName>
</protein>
<gene>
    <name evidence="4" type="ORF">QBC40DRAFT_277680</name>
</gene>
<dbReference type="Gene3D" id="3.60.130.10">
    <property type="entry name" value="Clavaminate synthase-like"/>
    <property type="match status" value="1"/>
</dbReference>
<evidence type="ECO:0000313" key="4">
    <source>
        <dbReference type="EMBL" id="KAK4201658.1"/>
    </source>
</evidence>
<dbReference type="PANTHER" id="PTHR10696:SF54">
    <property type="entry name" value="FAMILY OXIDOREDUCTASE, PUTATIVE (AFU_ORTHOLOGUE AFUA_4G13850)-RELATED"/>
    <property type="match status" value="1"/>
</dbReference>
<dbReference type="InterPro" id="IPR042098">
    <property type="entry name" value="TauD-like_sf"/>
</dbReference>